<evidence type="ECO:0000256" key="4">
    <source>
        <dbReference type="SAM" id="MobiDB-lite"/>
    </source>
</evidence>
<feature type="compositionally biased region" description="Low complexity" evidence="4">
    <location>
        <begin position="168"/>
        <end position="197"/>
    </location>
</feature>
<evidence type="ECO:0000256" key="3">
    <source>
        <dbReference type="ARBA" id="ARBA00022483"/>
    </source>
</evidence>
<keyword evidence="6" id="KW-1185">Reference proteome</keyword>
<evidence type="ECO:0000313" key="6">
    <source>
        <dbReference type="Proteomes" id="UP000199069"/>
    </source>
</evidence>
<dbReference type="GO" id="GO:0051601">
    <property type="term" value="P:exocyst localization"/>
    <property type="evidence" value="ECO:0007669"/>
    <property type="project" value="TreeGrafter"/>
</dbReference>
<keyword evidence="2" id="KW-0813">Transport</keyword>
<name>A0A0K3C7Y4_RHOTO</name>
<keyword evidence="3" id="KW-0268">Exocytosis</keyword>
<dbReference type="Gene3D" id="1.10.357.50">
    <property type="match status" value="1"/>
</dbReference>
<reference evidence="5 6" key="1">
    <citation type="submission" date="2015-07" db="EMBL/GenBank/DDBJ databases">
        <authorList>
            <person name="Cajimat M.N.B."/>
            <person name="Milazzo M.L."/>
            <person name="Fulhorst C.F."/>
        </authorList>
    </citation>
    <scope>NUCLEOTIDE SEQUENCE [LARGE SCALE GENOMIC DNA]</scope>
    <source>
        <strain evidence="5">Single colony</strain>
    </source>
</reference>
<feature type="region of interest" description="Disordered" evidence="4">
    <location>
        <begin position="751"/>
        <end position="772"/>
    </location>
</feature>
<accession>A0A0K3C7Y4</accession>
<dbReference type="PANTHER" id="PTHR21292:SF1">
    <property type="entry name" value="EXOCYST COMPLEX COMPONENT 3"/>
    <property type="match status" value="1"/>
</dbReference>
<feature type="region of interest" description="Disordered" evidence="4">
    <location>
        <begin position="168"/>
        <end position="199"/>
    </location>
</feature>
<dbReference type="EMBL" id="CWKI01000001">
    <property type="protein sequence ID" value="CTR04963.1"/>
    <property type="molecule type" value="Genomic_DNA"/>
</dbReference>
<dbReference type="InterPro" id="IPR010326">
    <property type="entry name" value="EXOC3/Sec6"/>
</dbReference>
<dbReference type="Gene3D" id="1.10.357.70">
    <property type="entry name" value="Exocyst complex component Sec6, C-terminal domain"/>
    <property type="match status" value="1"/>
</dbReference>
<evidence type="ECO:0000313" key="5">
    <source>
        <dbReference type="EMBL" id="CTR04963.1"/>
    </source>
</evidence>
<comment type="similarity">
    <text evidence="1">Belongs to the SEC6 family.</text>
</comment>
<proteinExistence type="inferred from homology"/>
<dbReference type="STRING" id="5286.A0A0K3C7Y4"/>
<dbReference type="PANTHER" id="PTHR21292">
    <property type="entry name" value="EXOCYST COMPLEX COMPONENT SEC6-RELATED"/>
    <property type="match status" value="1"/>
</dbReference>
<dbReference type="GO" id="GO:0006887">
    <property type="term" value="P:exocytosis"/>
    <property type="evidence" value="ECO:0007669"/>
    <property type="project" value="UniProtKB-KW"/>
</dbReference>
<dbReference type="Proteomes" id="UP000199069">
    <property type="component" value="Unassembled WGS sequence"/>
</dbReference>
<sequence length="772" mass="87477">MAASILPHQPTAASAIAEHLSTPPTLTRIPLLRQRIQKERTQLQQTLSQRAKEQVDLVKEGLAGLRDAKNATESLKEQVREVEHQMGDPRGQIDGFGKLVEVSIVHRRLTQTLEMVESLRSMYSRLSHLSDLLSADRSDPLGPSPNLLPIHYHLTELETFRNETLAQAKRAASSAAPSTVASPDPSAPASQQLASGSTTRETLERYFERLGETIEAFEAHYFHLARELLELARNGNAAVAVKLCKIAEVEGARDQKAIAIRMVKKAGNVDVASRFRSLQADARTIKHYRSKVLDAIREGCRTNIEKSFRRAGEDGVRWVEELEWIYEDVLTVRDALVDKFPDDWKGYHKALYDFLATYVKSGPDAATLLRLSQFTKEYHKTMTKELGVDPDWLKPVLLDGNESRLIDDYFAVITKKMDEWTANLMKTEVSDFVSREQAPEVDPDGYYGMQGAVILFQMLNQQVDLALDSNQASVLSRVVDESNRVMRGVQAQWLKLIDQEYRRHVNASEKGTDDVPGGLAEYVMALANDQIKSADFTEALNNRLEPLVSAKYKTAIADKLNDAMDGYLDVAKRCVQVLIDIVFHDLRPATKVLFQASWYTAQQDGSDPMQQIVETLKDYMVDDYQAHLNPNLFDLLIEDILDTFLITYLTAIRRAGKIRVPQACERMRSDIDLAFGFFLQYKPKQELVSYFDVLESVLTLMSASKMMVFLDYWPFRKKYGPNLAFTEQLMKARDDLDRSAVSDIMDSVKRKVQSEKVEQPDQPSIFDRLPPK</sequence>
<dbReference type="InterPro" id="IPR042532">
    <property type="entry name" value="EXOC3/Sec6_C"/>
</dbReference>
<protein>
    <submittedName>
        <fullName evidence="5">BY PROTMAP: gi|814541159|emb|CEQ41599.1| SPOSA6832_03328, partial [Sporidiobolus salmonicolor]</fullName>
    </submittedName>
</protein>
<dbReference type="GO" id="GO:0000149">
    <property type="term" value="F:SNARE binding"/>
    <property type="evidence" value="ECO:0007669"/>
    <property type="project" value="TreeGrafter"/>
</dbReference>
<organism evidence="5 6">
    <name type="scientific">Rhodotorula toruloides</name>
    <name type="common">Yeast</name>
    <name type="synonym">Rhodosporidium toruloides</name>
    <dbReference type="NCBI Taxonomy" id="5286"/>
    <lineage>
        <taxon>Eukaryota</taxon>
        <taxon>Fungi</taxon>
        <taxon>Dikarya</taxon>
        <taxon>Basidiomycota</taxon>
        <taxon>Pucciniomycotina</taxon>
        <taxon>Microbotryomycetes</taxon>
        <taxon>Sporidiobolales</taxon>
        <taxon>Sporidiobolaceae</taxon>
        <taxon>Rhodotorula</taxon>
    </lineage>
</organism>
<dbReference type="Pfam" id="PF06046">
    <property type="entry name" value="Sec6"/>
    <property type="match status" value="1"/>
</dbReference>
<evidence type="ECO:0000256" key="1">
    <source>
        <dbReference type="ARBA" id="ARBA00009447"/>
    </source>
</evidence>
<gene>
    <name evidence="5" type="primary">FGENESH: predicted gene_1.824</name>
    <name evidence="5" type="ORF">BN2166_0008240</name>
</gene>
<dbReference type="AlphaFoldDB" id="A0A0K3C7Y4"/>
<dbReference type="GO" id="GO:0000145">
    <property type="term" value="C:exocyst"/>
    <property type="evidence" value="ECO:0007669"/>
    <property type="project" value="InterPro"/>
</dbReference>
<dbReference type="FunFam" id="1.10.357.50:FF:000006">
    <property type="entry name" value="Exocyst complex component sec6"/>
    <property type="match status" value="1"/>
</dbReference>
<evidence type="ECO:0000256" key="2">
    <source>
        <dbReference type="ARBA" id="ARBA00022448"/>
    </source>
</evidence>
<dbReference type="OMA" id="MNIGPKT"/>